<name>A0AAX6MTG6_9PEZI</name>
<feature type="region of interest" description="Disordered" evidence="4">
    <location>
        <begin position="351"/>
        <end position="408"/>
    </location>
</feature>
<dbReference type="Gene3D" id="2.30.30.30">
    <property type="match status" value="1"/>
</dbReference>
<dbReference type="CDD" id="cd06089">
    <property type="entry name" value="KOW_RPL26"/>
    <property type="match status" value="1"/>
</dbReference>
<keyword evidence="7" id="KW-1185">Reference proteome</keyword>
<dbReference type="GO" id="GO:1990904">
    <property type="term" value="C:ribonucleoprotein complex"/>
    <property type="evidence" value="ECO:0007669"/>
    <property type="project" value="UniProtKB-KW"/>
</dbReference>
<dbReference type="Pfam" id="PF22682">
    <property type="entry name" value="Ribosomal_uL24m-like"/>
    <property type="match status" value="1"/>
</dbReference>
<gene>
    <name evidence="6" type="ORF">Daesc_003460</name>
</gene>
<evidence type="ECO:0000256" key="4">
    <source>
        <dbReference type="SAM" id="MobiDB-lite"/>
    </source>
</evidence>
<dbReference type="SUPFAM" id="SSF50104">
    <property type="entry name" value="Translation proteins SH3-like domain"/>
    <property type="match status" value="1"/>
</dbReference>
<dbReference type="EMBL" id="JBANMG010000003">
    <property type="protein sequence ID" value="KAK6955816.1"/>
    <property type="molecule type" value="Genomic_DNA"/>
</dbReference>
<dbReference type="Proteomes" id="UP001369815">
    <property type="component" value="Unassembled WGS sequence"/>
</dbReference>
<dbReference type="PANTHER" id="PTHR12903">
    <property type="entry name" value="MITOCHONDRIAL RIBOSOMAL PROTEIN L24"/>
    <property type="match status" value="1"/>
</dbReference>
<evidence type="ECO:0000256" key="3">
    <source>
        <dbReference type="ARBA" id="ARBA00023274"/>
    </source>
</evidence>
<feature type="compositionally biased region" description="Low complexity" evidence="4">
    <location>
        <begin position="362"/>
        <end position="398"/>
    </location>
</feature>
<dbReference type="GO" id="GO:0006412">
    <property type="term" value="P:translation"/>
    <property type="evidence" value="ECO:0007669"/>
    <property type="project" value="InterPro"/>
</dbReference>
<evidence type="ECO:0000313" key="7">
    <source>
        <dbReference type="Proteomes" id="UP001369815"/>
    </source>
</evidence>
<evidence type="ECO:0000259" key="5">
    <source>
        <dbReference type="SMART" id="SM00739"/>
    </source>
</evidence>
<keyword evidence="2" id="KW-0689">Ribosomal protein</keyword>
<dbReference type="SMART" id="SM00739">
    <property type="entry name" value="KOW"/>
    <property type="match status" value="1"/>
</dbReference>
<evidence type="ECO:0000313" key="6">
    <source>
        <dbReference type="EMBL" id="KAK6955816.1"/>
    </source>
</evidence>
<proteinExistence type="inferred from homology"/>
<evidence type="ECO:0000256" key="1">
    <source>
        <dbReference type="ARBA" id="ARBA00010618"/>
    </source>
</evidence>
<feature type="region of interest" description="Disordered" evidence="4">
    <location>
        <begin position="311"/>
        <end position="332"/>
    </location>
</feature>
<dbReference type="InterPro" id="IPR003256">
    <property type="entry name" value="Ribosomal_uL24"/>
</dbReference>
<dbReference type="AlphaFoldDB" id="A0AAX6MTG6"/>
<keyword evidence="3" id="KW-0687">Ribonucleoprotein</keyword>
<dbReference type="GO" id="GO:0003735">
    <property type="term" value="F:structural constituent of ribosome"/>
    <property type="evidence" value="ECO:0007669"/>
    <property type="project" value="InterPro"/>
</dbReference>
<dbReference type="InterPro" id="IPR014722">
    <property type="entry name" value="Rib_uL2_dom2"/>
</dbReference>
<reference evidence="6 7" key="1">
    <citation type="journal article" date="2024" name="Front Chem Biol">
        <title>Unveiling the potential of Daldinia eschscholtzii MFLUCC 19-0629 through bioactivity and bioinformatics studies for enhanced sustainable agriculture production.</title>
        <authorList>
            <person name="Brooks S."/>
            <person name="Weaver J.A."/>
            <person name="Klomchit A."/>
            <person name="Alharthi S.A."/>
            <person name="Onlamun T."/>
            <person name="Nurani R."/>
            <person name="Vong T.K."/>
            <person name="Alberti F."/>
            <person name="Greco C."/>
        </authorList>
    </citation>
    <scope>NUCLEOTIDE SEQUENCE [LARGE SCALE GENOMIC DNA]</scope>
    <source>
        <strain evidence="6">MFLUCC 19-0629</strain>
    </source>
</reference>
<protein>
    <recommendedName>
        <fullName evidence="5">KOW domain-containing protein</fullName>
    </recommendedName>
</protein>
<comment type="caution">
    <text evidence="6">The sequence shown here is derived from an EMBL/GenBank/DDBJ whole genome shotgun (WGS) entry which is preliminary data.</text>
</comment>
<comment type="similarity">
    <text evidence="1">Belongs to the universal ribosomal protein uL24 family.</text>
</comment>
<dbReference type="InterPro" id="IPR041988">
    <property type="entry name" value="Ribosomal_uL24_KOW"/>
</dbReference>
<evidence type="ECO:0000256" key="2">
    <source>
        <dbReference type="ARBA" id="ARBA00022980"/>
    </source>
</evidence>
<feature type="domain" description="KOW" evidence="5">
    <location>
        <begin position="111"/>
        <end position="138"/>
    </location>
</feature>
<dbReference type="InterPro" id="IPR005824">
    <property type="entry name" value="KOW"/>
</dbReference>
<accession>A0AAX6MTG6</accession>
<sequence>MQKILRRVATAERVVAKRTKTKDFKWYKKQKKEQYQNQQHQLALVRGEFEAAKQAVRDEWELGPLAPRRDVGDWAGAKGAIHEVRYASYGKISLAMRNRRCQWAGGAYHLNITEGDRVVLVDGPDKGRIGKIRSINYDNAEVIVEELNKSNVRLQAELRDAETPATFNIEIPIPISGIRLVHPIKDPATGVTRDVIINQLVHGGFLHDRVSGKRRWSRIVPGLNIAIPWPKKEEKDIKDHKVDTLRIDVENKTFVPTLLRPPMPEAVIDELRNKYSRFRTRHDPEYVARVEAEDKAVEDRKKLMDSMRTPLQEFHRAQREGKKKKGKPRLTKEMLEKIGEVMARNLERTRNGQALLEAAERSLSSSSSGSSSSSTPASGETTVTTPPAETTTTATAPAEETRPPPPSA</sequence>
<organism evidence="6 7">
    <name type="scientific">Daldinia eschscholtzii</name>
    <dbReference type="NCBI Taxonomy" id="292717"/>
    <lineage>
        <taxon>Eukaryota</taxon>
        <taxon>Fungi</taxon>
        <taxon>Dikarya</taxon>
        <taxon>Ascomycota</taxon>
        <taxon>Pezizomycotina</taxon>
        <taxon>Sordariomycetes</taxon>
        <taxon>Xylariomycetidae</taxon>
        <taxon>Xylariales</taxon>
        <taxon>Hypoxylaceae</taxon>
        <taxon>Daldinia</taxon>
    </lineage>
</organism>
<dbReference type="InterPro" id="IPR008991">
    <property type="entry name" value="Translation_prot_SH3-like_sf"/>
</dbReference>
<dbReference type="GO" id="GO:0005840">
    <property type="term" value="C:ribosome"/>
    <property type="evidence" value="ECO:0007669"/>
    <property type="project" value="UniProtKB-KW"/>
</dbReference>
<dbReference type="GO" id="GO:0003723">
    <property type="term" value="F:RNA binding"/>
    <property type="evidence" value="ECO:0007669"/>
    <property type="project" value="InterPro"/>
</dbReference>